<proteinExistence type="predicted"/>
<sequence length="188" mass="21308">MSTASLVTIVIVVLVVLLVLLVLAIGYVLWQRRTARLRERFGPEYSRTVEESGGRRKAEADLREREKRHDRLELRPVSDEAARRYRADWDAIQRRFVDEPGGAVEEADVLVVRIMRDRGYPVDDFDQRADDVSVDHPEVAQHYRAAHGVAVEHQHGKAGTEQLRGAVTSYRSLVDALLEDGAGGQRRQ</sequence>
<evidence type="ECO:0008006" key="4">
    <source>
        <dbReference type="Google" id="ProtNLM"/>
    </source>
</evidence>
<organism evidence="2 3">
    <name type="scientific">Saccharopolyspora erythraea</name>
    <name type="common">Streptomyces erythraeus</name>
    <dbReference type="NCBI Taxonomy" id="1836"/>
    <lineage>
        <taxon>Bacteria</taxon>
        <taxon>Bacillati</taxon>
        <taxon>Actinomycetota</taxon>
        <taxon>Actinomycetes</taxon>
        <taxon>Pseudonocardiales</taxon>
        <taxon>Pseudonocardiaceae</taxon>
        <taxon>Saccharopolyspora</taxon>
    </lineage>
</organism>
<comment type="caution">
    <text evidence="2">The sequence shown here is derived from an EMBL/GenBank/DDBJ whole genome shotgun (WGS) entry which is preliminary data.</text>
</comment>
<dbReference type="EMBL" id="BAAAGS010000061">
    <property type="protein sequence ID" value="GAA0553644.1"/>
    <property type="molecule type" value="Genomic_DNA"/>
</dbReference>
<dbReference type="Proteomes" id="UP001500729">
    <property type="component" value="Unassembled WGS sequence"/>
</dbReference>
<keyword evidence="1" id="KW-0472">Membrane</keyword>
<feature type="transmembrane region" description="Helical" evidence="1">
    <location>
        <begin position="6"/>
        <end position="30"/>
    </location>
</feature>
<evidence type="ECO:0000313" key="3">
    <source>
        <dbReference type="Proteomes" id="UP001500729"/>
    </source>
</evidence>
<keyword evidence="3" id="KW-1185">Reference proteome</keyword>
<name>A0ABN1DVX8_SACER</name>
<accession>A0ABN1DVX8</accession>
<gene>
    <name evidence="2" type="ORF">GCM10009533_59600</name>
</gene>
<reference evidence="2 3" key="1">
    <citation type="journal article" date="2019" name="Int. J. Syst. Evol. Microbiol.">
        <title>The Global Catalogue of Microorganisms (GCM) 10K type strain sequencing project: providing services to taxonomists for standard genome sequencing and annotation.</title>
        <authorList>
            <consortium name="The Broad Institute Genomics Platform"/>
            <consortium name="The Broad Institute Genome Sequencing Center for Infectious Disease"/>
            <person name="Wu L."/>
            <person name="Ma J."/>
        </authorList>
    </citation>
    <scope>NUCLEOTIDE SEQUENCE [LARGE SCALE GENOMIC DNA]</scope>
    <source>
        <strain evidence="2 3">JCM 10303</strain>
    </source>
</reference>
<protein>
    <recommendedName>
        <fullName evidence="4">Secreted protein</fullName>
    </recommendedName>
</protein>
<keyword evidence="1" id="KW-1133">Transmembrane helix</keyword>
<keyword evidence="1" id="KW-0812">Transmembrane</keyword>
<evidence type="ECO:0000256" key="1">
    <source>
        <dbReference type="SAM" id="Phobius"/>
    </source>
</evidence>
<evidence type="ECO:0000313" key="2">
    <source>
        <dbReference type="EMBL" id="GAA0553644.1"/>
    </source>
</evidence>
<dbReference type="RefSeq" id="WP_009944691.1">
    <property type="nucleotide sequence ID" value="NZ_BAAAGS010000061.1"/>
</dbReference>